<keyword evidence="6" id="KW-0503">Monooxygenase</keyword>
<dbReference type="InterPro" id="IPR002401">
    <property type="entry name" value="Cyt_P450_E_grp-I"/>
</dbReference>
<dbReference type="PANTHER" id="PTHR47950:SF4">
    <property type="entry name" value="GERANIOL 8-HYDROXYLASE-LIKE"/>
    <property type="match status" value="1"/>
</dbReference>
<evidence type="ECO:0000256" key="2">
    <source>
        <dbReference type="ARBA" id="ARBA00022617"/>
    </source>
</evidence>
<evidence type="ECO:0000256" key="1">
    <source>
        <dbReference type="ARBA" id="ARBA00010617"/>
    </source>
</evidence>
<accession>A0A498ICL1</accession>
<dbReference type="PANTHER" id="PTHR47950">
    <property type="entry name" value="CYTOCHROME P450, FAMILY 76, SUBFAMILY C, POLYPEPTIDE 5-RELATED"/>
    <property type="match status" value="1"/>
</dbReference>
<keyword evidence="8" id="KW-1185">Reference proteome</keyword>
<evidence type="ECO:0008006" key="9">
    <source>
        <dbReference type="Google" id="ProtNLM"/>
    </source>
</evidence>
<dbReference type="GO" id="GO:0016705">
    <property type="term" value="F:oxidoreductase activity, acting on paired donors, with incorporation or reduction of molecular oxygen"/>
    <property type="evidence" value="ECO:0007669"/>
    <property type="project" value="InterPro"/>
</dbReference>
<name>A0A498ICL1_MALDO</name>
<dbReference type="EMBL" id="RDQH01000339">
    <property type="protein sequence ID" value="RXH79882.1"/>
    <property type="molecule type" value="Genomic_DNA"/>
</dbReference>
<dbReference type="InterPro" id="IPR001128">
    <property type="entry name" value="Cyt_P450"/>
</dbReference>
<dbReference type="STRING" id="3750.A0A498ICL1"/>
<organism evidence="7 8">
    <name type="scientific">Malus domestica</name>
    <name type="common">Apple</name>
    <name type="synonym">Pyrus malus</name>
    <dbReference type="NCBI Taxonomy" id="3750"/>
    <lineage>
        <taxon>Eukaryota</taxon>
        <taxon>Viridiplantae</taxon>
        <taxon>Streptophyta</taxon>
        <taxon>Embryophyta</taxon>
        <taxon>Tracheophyta</taxon>
        <taxon>Spermatophyta</taxon>
        <taxon>Magnoliopsida</taxon>
        <taxon>eudicotyledons</taxon>
        <taxon>Gunneridae</taxon>
        <taxon>Pentapetalae</taxon>
        <taxon>rosids</taxon>
        <taxon>fabids</taxon>
        <taxon>Rosales</taxon>
        <taxon>Rosaceae</taxon>
        <taxon>Amygdaloideae</taxon>
        <taxon>Maleae</taxon>
        <taxon>Malus</taxon>
    </lineage>
</organism>
<evidence type="ECO:0000313" key="8">
    <source>
        <dbReference type="Proteomes" id="UP000290289"/>
    </source>
</evidence>
<dbReference type="AlphaFoldDB" id="A0A498ICL1"/>
<keyword evidence="3" id="KW-0479">Metal-binding</keyword>
<keyword evidence="2" id="KW-0349">Heme</keyword>
<dbReference type="GO" id="GO:0005506">
    <property type="term" value="F:iron ion binding"/>
    <property type="evidence" value="ECO:0007669"/>
    <property type="project" value="InterPro"/>
</dbReference>
<comment type="caution">
    <text evidence="7">The sequence shown here is derived from an EMBL/GenBank/DDBJ whole genome shotgun (WGS) entry which is preliminary data.</text>
</comment>
<evidence type="ECO:0000313" key="7">
    <source>
        <dbReference type="EMBL" id="RXH79882.1"/>
    </source>
</evidence>
<comment type="similarity">
    <text evidence="1">Belongs to the cytochrome P450 family.</text>
</comment>
<proteinExistence type="inferred from homology"/>
<dbReference type="Pfam" id="PF00067">
    <property type="entry name" value="p450"/>
    <property type="match status" value="1"/>
</dbReference>
<keyword evidence="4" id="KW-0560">Oxidoreductase</keyword>
<dbReference type="GO" id="GO:0004497">
    <property type="term" value="F:monooxygenase activity"/>
    <property type="evidence" value="ECO:0007669"/>
    <property type="project" value="UniProtKB-KW"/>
</dbReference>
<evidence type="ECO:0000256" key="6">
    <source>
        <dbReference type="ARBA" id="ARBA00023033"/>
    </source>
</evidence>
<sequence length="98" mass="11252">MEEAGKRNLADFFPVLKKIDPMRIRQRLTSHSQNDLFTVGTDTTSFALEWAIAELLCDPEKLSKAQVELKQIIRKGKPVEEYDIGQLPYLQAIIKDTF</sequence>
<keyword evidence="5" id="KW-0408">Iron</keyword>
<dbReference type="Proteomes" id="UP000290289">
    <property type="component" value="Chromosome 13"/>
</dbReference>
<dbReference type="SUPFAM" id="SSF48264">
    <property type="entry name" value="Cytochrome P450"/>
    <property type="match status" value="1"/>
</dbReference>
<reference evidence="7 8" key="1">
    <citation type="submission" date="2018-10" db="EMBL/GenBank/DDBJ databases">
        <title>A high-quality apple genome assembly.</title>
        <authorList>
            <person name="Hu J."/>
        </authorList>
    </citation>
    <scope>NUCLEOTIDE SEQUENCE [LARGE SCALE GENOMIC DNA]</scope>
    <source>
        <strain evidence="8">cv. HFTH1</strain>
        <tissue evidence="7">Young leaf</tissue>
    </source>
</reference>
<evidence type="ECO:0000256" key="3">
    <source>
        <dbReference type="ARBA" id="ARBA00022723"/>
    </source>
</evidence>
<gene>
    <name evidence="7" type="ORF">DVH24_041029</name>
</gene>
<evidence type="ECO:0000256" key="5">
    <source>
        <dbReference type="ARBA" id="ARBA00023004"/>
    </source>
</evidence>
<evidence type="ECO:0000256" key="4">
    <source>
        <dbReference type="ARBA" id="ARBA00023002"/>
    </source>
</evidence>
<dbReference type="InterPro" id="IPR036396">
    <property type="entry name" value="Cyt_P450_sf"/>
</dbReference>
<dbReference type="GO" id="GO:0020037">
    <property type="term" value="F:heme binding"/>
    <property type="evidence" value="ECO:0007669"/>
    <property type="project" value="InterPro"/>
</dbReference>
<dbReference type="PRINTS" id="PR00463">
    <property type="entry name" value="EP450I"/>
</dbReference>
<dbReference type="Gene3D" id="1.10.630.10">
    <property type="entry name" value="Cytochrome P450"/>
    <property type="match status" value="1"/>
</dbReference>
<protein>
    <recommendedName>
        <fullName evidence="9">Cytochrome P450</fullName>
    </recommendedName>
</protein>